<sequence length="148" mass="16579">MSLTEQLNAAMKEAMKAKDSLRLGTIRMIRSAIQNREIEEKGALDDQAVIGVLSTLAKQRRDSIDAFRDSARTDLAEKEERELEVIQEFLPQQLDEAQIEAIIEEAVAQTGAESPRDMGKVMKIVVPRTTGRADGRLVSEKVKERLSR</sequence>
<dbReference type="InterPro" id="IPR023168">
    <property type="entry name" value="GatB_Yqey_C_2"/>
</dbReference>
<dbReference type="EMBL" id="DSDO01000368">
    <property type="protein sequence ID" value="HDR47129.1"/>
    <property type="molecule type" value="Genomic_DNA"/>
</dbReference>
<protein>
    <submittedName>
        <fullName evidence="1">GatB/YqeY domain-containing protein</fullName>
    </submittedName>
</protein>
<dbReference type="PANTHER" id="PTHR28055">
    <property type="entry name" value="ALTERED INHERITANCE OF MITOCHONDRIA PROTEIN 41, MITOCHONDRIAL"/>
    <property type="match status" value="1"/>
</dbReference>
<name>A0A831LHZ6_9BACT</name>
<organism evidence="1">
    <name type="scientific">Geoalkalibacter subterraneus</name>
    <dbReference type="NCBI Taxonomy" id="483547"/>
    <lineage>
        <taxon>Bacteria</taxon>
        <taxon>Pseudomonadati</taxon>
        <taxon>Thermodesulfobacteriota</taxon>
        <taxon>Desulfuromonadia</taxon>
        <taxon>Desulfuromonadales</taxon>
        <taxon>Geoalkalibacteraceae</taxon>
        <taxon>Geoalkalibacter</taxon>
    </lineage>
</organism>
<dbReference type="Gene3D" id="1.10.1510.10">
    <property type="entry name" value="Uncharacterised protein YqeY/AIM41 PF09424, N-terminal domain"/>
    <property type="match status" value="1"/>
</dbReference>
<evidence type="ECO:0000313" key="1">
    <source>
        <dbReference type="EMBL" id="HDR47129.1"/>
    </source>
</evidence>
<dbReference type="SUPFAM" id="SSF89095">
    <property type="entry name" value="GatB/YqeY motif"/>
    <property type="match status" value="1"/>
</dbReference>
<gene>
    <name evidence="1" type="ORF">ENN94_05440</name>
</gene>
<dbReference type="GO" id="GO:0016884">
    <property type="term" value="F:carbon-nitrogen ligase activity, with glutamine as amido-N-donor"/>
    <property type="evidence" value="ECO:0007669"/>
    <property type="project" value="InterPro"/>
</dbReference>
<dbReference type="Gene3D" id="1.10.10.410">
    <property type="match status" value="1"/>
</dbReference>
<dbReference type="InterPro" id="IPR019004">
    <property type="entry name" value="YqeY/Aim41"/>
</dbReference>
<dbReference type="AlphaFoldDB" id="A0A831LHZ6"/>
<dbReference type="InterPro" id="IPR003789">
    <property type="entry name" value="Asn/Gln_tRNA_amidoTrase-B-like"/>
</dbReference>
<dbReference type="Proteomes" id="UP000886162">
    <property type="component" value="Unassembled WGS sequence"/>
</dbReference>
<proteinExistence type="predicted"/>
<dbReference type="PANTHER" id="PTHR28055:SF1">
    <property type="entry name" value="ALTERED INHERITANCE OF MITOCHONDRIA PROTEIN 41, MITOCHONDRIAL"/>
    <property type="match status" value="1"/>
</dbReference>
<dbReference type="InterPro" id="IPR042184">
    <property type="entry name" value="YqeY/Aim41_N"/>
</dbReference>
<accession>A0A831LHZ6</accession>
<comment type="caution">
    <text evidence="1">The sequence shown here is derived from an EMBL/GenBank/DDBJ whole genome shotgun (WGS) entry which is preliminary data.</text>
</comment>
<reference evidence="1" key="1">
    <citation type="journal article" date="2020" name="mSystems">
        <title>Genome- and Community-Level Interaction Insights into Carbon Utilization and Element Cycling Functions of Hydrothermarchaeota in Hydrothermal Sediment.</title>
        <authorList>
            <person name="Zhou Z."/>
            <person name="Liu Y."/>
            <person name="Xu W."/>
            <person name="Pan J."/>
            <person name="Luo Z.H."/>
            <person name="Li M."/>
        </authorList>
    </citation>
    <scope>NUCLEOTIDE SEQUENCE [LARGE SCALE GENOMIC DNA]</scope>
    <source>
        <strain evidence="1">SpSt-1220</strain>
    </source>
</reference>
<dbReference type="Pfam" id="PF09424">
    <property type="entry name" value="YqeY"/>
    <property type="match status" value="1"/>
</dbReference>